<dbReference type="KEGG" id="mic:Mic7113_6180"/>
<keyword evidence="2" id="KW-1133">Transmembrane helix</keyword>
<evidence type="ECO:0000313" key="4">
    <source>
        <dbReference type="Proteomes" id="UP000010471"/>
    </source>
</evidence>
<feature type="transmembrane region" description="Helical" evidence="2">
    <location>
        <begin position="123"/>
        <end position="141"/>
    </location>
</feature>
<feature type="compositionally biased region" description="Low complexity" evidence="1">
    <location>
        <begin position="254"/>
        <end position="312"/>
    </location>
</feature>
<dbReference type="OrthoDB" id="428674at2"/>
<dbReference type="HOGENOM" id="CLU_056357_0_0_3"/>
<accession>K9WQD7</accession>
<keyword evidence="4" id="KW-1185">Reference proteome</keyword>
<evidence type="ECO:0000256" key="1">
    <source>
        <dbReference type="SAM" id="MobiDB-lite"/>
    </source>
</evidence>
<reference evidence="3 4" key="1">
    <citation type="submission" date="2012-06" db="EMBL/GenBank/DDBJ databases">
        <title>Finished chromosome of genome of Microcoleus sp. PCC 7113.</title>
        <authorList>
            <consortium name="US DOE Joint Genome Institute"/>
            <person name="Gugger M."/>
            <person name="Coursin T."/>
            <person name="Rippka R."/>
            <person name="Tandeau De Marsac N."/>
            <person name="Huntemann M."/>
            <person name="Wei C.-L."/>
            <person name="Han J."/>
            <person name="Detter J.C."/>
            <person name="Han C."/>
            <person name="Tapia R."/>
            <person name="Chen A."/>
            <person name="Kyrpides N."/>
            <person name="Mavromatis K."/>
            <person name="Markowitz V."/>
            <person name="Szeto E."/>
            <person name="Ivanova N."/>
            <person name="Pagani I."/>
            <person name="Pati A."/>
            <person name="Goodwin L."/>
            <person name="Nordberg H.P."/>
            <person name="Cantor M.N."/>
            <person name="Hua S.X."/>
            <person name="Woyke T."/>
            <person name="Kerfeld C.A."/>
        </authorList>
    </citation>
    <scope>NUCLEOTIDE SEQUENCE [LARGE SCALE GENOMIC DNA]</scope>
    <source>
        <strain evidence="3 4">PCC 7113</strain>
    </source>
</reference>
<evidence type="ECO:0008006" key="5">
    <source>
        <dbReference type="Google" id="ProtNLM"/>
    </source>
</evidence>
<name>K9WQD7_9CYAN</name>
<organism evidence="3 4">
    <name type="scientific">Allocoleopsis franciscana PCC 7113</name>
    <dbReference type="NCBI Taxonomy" id="1173027"/>
    <lineage>
        <taxon>Bacteria</taxon>
        <taxon>Bacillati</taxon>
        <taxon>Cyanobacteriota</taxon>
        <taxon>Cyanophyceae</taxon>
        <taxon>Coleofasciculales</taxon>
        <taxon>Coleofasciculaceae</taxon>
        <taxon>Allocoleopsis</taxon>
        <taxon>Allocoleopsis franciscana</taxon>
    </lineage>
</organism>
<evidence type="ECO:0000313" key="3">
    <source>
        <dbReference type="EMBL" id="AFZ21772.1"/>
    </source>
</evidence>
<dbReference type="Gene3D" id="2.30.30.830">
    <property type="match status" value="1"/>
</dbReference>
<protein>
    <recommendedName>
        <fullName evidence="5">Type II secretion system protein GspC N-terminal domain-containing protein</fullName>
    </recommendedName>
</protein>
<dbReference type="EMBL" id="CP003630">
    <property type="protein sequence ID" value="AFZ21772.1"/>
    <property type="molecule type" value="Genomic_DNA"/>
</dbReference>
<dbReference type="STRING" id="1173027.Mic7113_6180"/>
<feature type="region of interest" description="Disordered" evidence="1">
    <location>
        <begin position="238"/>
        <end position="312"/>
    </location>
</feature>
<dbReference type="PATRIC" id="fig|1173027.3.peg.6838"/>
<dbReference type="AlphaFoldDB" id="K9WQD7"/>
<keyword evidence="2" id="KW-0812">Transmembrane</keyword>
<feature type="compositionally biased region" description="Low complexity" evidence="1">
    <location>
        <begin position="194"/>
        <end position="204"/>
    </location>
</feature>
<keyword evidence="2" id="KW-0472">Membrane</keyword>
<dbReference type="eggNOG" id="COG4223">
    <property type="taxonomic scope" value="Bacteria"/>
</dbReference>
<sequence length="413" mass="43392">MSQNVSTNPKEREPSIAPTPIQPWSAEAEADRLMDELFSDLDQILEGGNRLPTEPAKPEYVSLKSIVIPQIPTPPAVVPPPEKLSETPSPESRDSQLSERVETQVLAKSDSRPNRFSLSLERFLLLIGFLVLGLSIILLLVKQKRLTLPEWLKPTPTPTVHTSQVSESDAQFANYMLRSLEVIDNKNKAKQQATTPPSGTTGNPPALPSGNPPQAASPPQRVIERVYIPVYPPQNPAAPVAPSAGARPPVPTLSAPAPSSGAKAPSPSPAAKRAAPSPSPAAKRAAPSPTPAARQAAPSPSPAAKRVAPASPQAAAPTTLPVLPALPALPPSVIIPTAPVAQLPTSANKHTLVGVMEQGDRSAALFNAGGVTRYIFVGEAIGDSGWTLVSIANQEAVIRRNGEVRSVYAGQSF</sequence>
<proteinExistence type="predicted"/>
<dbReference type="RefSeq" id="WP_015185901.1">
    <property type="nucleotide sequence ID" value="NC_019738.1"/>
</dbReference>
<feature type="compositionally biased region" description="Basic and acidic residues" evidence="1">
    <location>
        <begin position="91"/>
        <end position="100"/>
    </location>
</feature>
<feature type="compositionally biased region" description="Pro residues" evidence="1">
    <location>
        <begin position="72"/>
        <end position="82"/>
    </location>
</feature>
<feature type="region of interest" description="Disordered" evidence="1">
    <location>
        <begin position="1"/>
        <end position="28"/>
    </location>
</feature>
<feature type="region of interest" description="Disordered" evidence="1">
    <location>
        <begin position="187"/>
        <end position="218"/>
    </location>
</feature>
<evidence type="ECO:0000256" key="2">
    <source>
        <dbReference type="SAM" id="Phobius"/>
    </source>
</evidence>
<dbReference type="Proteomes" id="UP000010471">
    <property type="component" value="Chromosome"/>
</dbReference>
<feature type="region of interest" description="Disordered" evidence="1">
    <location>
        <begin position="72"/>
        <end position="100"/>
    </location>
</feature>
<gene>
    <name evidence="3" type="ORF">Mic7113_6180</name>
</gene>